<comment type="caution">
    <text evidence="2">The sequence shown here is derived from an EMBL/GenBank/DDBJ whole genome shotgun (WGS) entry which is preliminary data.</text>
</comment>
<name>A0ABW4GLF0_9ACTN</name>
<keyword evidence="1" id="KW-1133">Transmembrane helix</keyword>
<keyword evidence="3" id="KW-1185">Reference proteome</keyword>
<evidence type="ECO:0000313" key="3">
    <source>
        <dbReference type="Proteomes" id="UP001597097"/>
    </source>
</evidence>
<feature type="transmembrane region" description="Helical" evidence="1">
    <location>
        <begin position="79"/>
        <end position="100"/>
    </location>
</feature>
<gene>
    <name evidence="2" type="ORF">ACFSJ0_38955</name>
</gene>
<keyword evidence="1" id="KW-0812">Transmembrane</keyword>
<dbReference type="Proteomes" id="UP001597097">
    <property type="component" value="Unassembled WGS sequence"/>
</dbReference>
<proteinExistence type="predicted"/>
<feature type="transmembrane region" description="Helical" evidence="1">
    <location>
        <begin position="106"/>
        <end position="128"/>
    </location>
</feature>
<protein>
    <recommendedName>
        <fullName evidence="4">Integral membrane protein</fullName>
    </recommendedName>
</protein>
<reference evidence="3" key="1">
    <citation type="journal article" date="2019" name="Int. J. Syst. Evol. Microbiol.">
        <title>The Global Catalogue of Microorganisms (GCM) 10K type strain sequencing project: providing services to taxonomists for standard genome sequencing and annotation.</title>
        <authorList>
            <consortium name="The Broad Institute Genomics Platform"/>
            <consortium name="The Broad Institute Genome Sequencing Center for Infectious Disease"/>
            <person name="Wu L."/>
            <person name="Ma J."/>
        </authorList>
    </citation>
    <scope>NUCLEOTIDE SEQUENCE [LARGE SCALE GENOMIC DNA]</scope>
    <source>
        <strain evidence="3">CGMCC 1.15399</strain>
    </source>
</reference>
<feature type="transmembrane region" description="Helical" evidence="1">
    <location>
        <begin position="12"/>
        <end position="34"/>
    </location>
</feature>
<keyword evidence="1" id="KW-0472">Membrane</keyword>
<evidence type="ECO:0000313" key="2">
    <source>
        <dbReference type="EMBL" id="MFD1543086.1"/>
    </source>
</evidence>
<dbReference type="EMBL" id="JBHUCM010000038">
    <property type="protein sequence ID" value="MFD1543086.1"/>
    <property type="molecule type" value="Genomic_DNA"/>
</dbReference>
<organism evidence="2 3">
    <name type="scientific">Nonomuraea guangzhouensis</name>
    <dbReference type="NCBI Taxonomy" id="1291555"/>
    <lineage>
        <taxon>Bacteria</taxon>
        <taxon>Bacillati</taxon>
        <taxon>Actinomycetota</taxon>
        <taxon>Actinomycetes</taxon>
        <taxon>Streptosporangiales</taxon>
        <taxon>Streptosporangiaceae</taxon>
        <taxon>Nonomuraea</taxon>
    </lineage>
</organism>
<sequence length="132" mass="13572">MTALTMTDQARFLRVVLALDAVVTGVNGLVYLAAAGPASDLLGPDAGLLREIGVFLLVYGAAVGLLASRRAISPVATKAVIALNAVWTLGSVLAVVTGVAEFTTIGAVWAIAQAIVVGVFAELQIMGLRRLR</sequence>
<evidence type="ECO:0008006" key="4">
    <source>
        <dbReference type="Google" id="ProtNLM"/>
    </source>
</evidence>
<dbReference type="RefSeq" id="WP_219538514.1">
    <property type="nucleotide sequence ID" value="NZ_JAHKRM010000048.1"/>
</dbReference>
<feature type="transmembrane region" description="Helical" evidence="1">
    <location>
        <begin position="46"/>
        <end position="67"/>
    </location>
</feature>
<evidence type="ECO:0000256" key="1">
    <source>
        <dbReference type="SAM" id="Phobius"/>
    </source>
</evidence>
<accession>A0ABW4GLF0</accession>